<feature type="domain" description="DUF4815" evidence="1">
    <location>
        <begin position="162"/>
        <end position="359"/>
    </location>
</feature>
<dbReference type="InterPro" id="IPR032096">
    <property type="entry name" value="DUF4815"/>
</dbReference>
<proteinExistence type="predicted"/>
<dbReference type="Proteomes" id="UP000225821">
    <property type="component" value="Segment"/>
</dbReference>
<dbReference type="InterPro" id="IPR023366">
    <property type="entry name" value="ATP_synth_asu-like_sf"/>
</dbReference>
<evidence type="ECO:0000259" key="1">
    <source>
        <dbReference type="Pfam" id="PF16075"/>
    </source>
</evidence>
<keyword evidence="3" id="KW-1185">Reference proteome</keyword>
<accession>A0A1S5R3Y8</accession>
<evidence type="ECO:0000313" key="2">
    <source>
        <dbReference type="EMBL" id="AND75046.1"/>
    </source>
</evidence>
<dbReference type="Gene3D" id="2.40.30.20">
    <property type="match status" value="1"/>
</dbReference>
<protein>
    <recommendedName>
        <fullName evidence="1">DUF4815 domain-containing protein</fullName>
    </recommendedName>
</protein>
<name>A0A1S5R3Y8_9CAUD</name>
<evidence type="ECO:0000313" key="3">
    <source>
        <dbReference type="Proteomes" id="UP000225821"/>
    </source>
</evidence>
<sequence>MVNTTFAPYYDDYDENKNYHKILFKPRVGVQVRELNQMQTMLQKQIERFGSHVFKNGSMVIPGETNYDFNYEYVTLGNIDYQAVNEILQTNTVNLTGVTSGVVANIVQHVADNATDPVTLYLKYESSGTSGESRFVDGEVVNFSYNNTDFAQATVIGTGQGSVFTIEAGIFYLNGDFIRTDAQRALLAKYSSKPSVVVGFRLNESIVDWTRDASLVDVGNKNAIGADRLKKELVLEVRGIDEVFDRETFIELAQFRDGRFLSKVENPTYNVLADTMARRTYDESGDYTVEAFNINLREHLNANGNGGLYPAPDGKEEKFVVGVEPGKAYVRGYEVENFSTLYIDVDKARDTGHIRNNSFVTPIGNYIAVESMNVLPKSASFQKITFYSGLPASPGAIPAGTVLGTARVRYTMPTATAGRLIVLLFDVRSASGSTDTSFIVNAKSIYMAGSPATTALVKSELIDSINHGLVVKLPITNVKTLLDAGVSDTSFTVIRQFTATADSSGNVVLTAGSNEVFVQPTATGGVASYVVGGTGTTREIASISTLGGVPVGSTMTIAFGASVANQIVTIDTEVTKQQAQQKTKTKAVGSVTRTAAQAASGKVILDKADVYKITSVTEAGVDVTSKYTLNSNINQEYYGVSFAQLNAGEAVPAADVTFNFEYFVHGAGDFFSVDSYSSIDYKDIPTETNNGVSVSMSDVLDFRPRLNDAGTDFTGTGASITEVPSAVRLVNVSLDHYMPRVDKVYVDSTGVFGVVKGVAALTPAEPEAPDNTMVLYKLIVPAYTRQVSDIQAIFINNRRYTMRDIGKLEERIANIEYYTTLSLLENETNAMQIVDSTTGLNRFKNGFLTDPFTDYTASNVTSPDFKASIDDSIMQPELAAGFVGLKLNSSYSTGVVKTGSLVTLPFTERTFLSQMLASDSLNVNPYAVYRWNGNLTLNPSSDVWFDSAVVANNAISQTVGTWANTTPQTTYVQYYKGVAYTNTTGASVKHDQVGQKITTTTNNVVTTTTNTVTTQVGTADIPYMRARDVEFVGKGLMPYSRCYAFFDDVNVSAYCKSGTQAFGAPMFADVNGNISGVFRIPNTTALRFRTGTKQFTLIDSVSNVRETSLSYAGANYTAKGTLNQLAQTVVTTTTITQTTNTKVVPWDPLAQSFFVEQSGGVFVTSIEVYFKSKDKVMPVSIQIRDMEAGVPGKNIVPYSSVTLNPSEVNTSVNGTVSTKFKMESPVYLADGNEYCFVLMSNSNNYEAFIATMGRPSLTTNSAITKQPFIGVLFKSQNNSTWTEDQASDMKFKINTAKFTTNAVGNAGLVFDAPASVQLANNPLSSVSGSNVITMQLPNHGFVVGSKFTLSGVGVAPGIPLTELNAVQTVNTVVGPDVLTFRTTTNANASGSFGGATITSEQNIMVNNLQPIIQSLLFNQTDIAWTYRGVTGKSLNGNETAYLIGSQYSITPGANNVLPVVHMIPNATDAADKLTQPAGIITGGIVSFVDNLSPVIDLNRVGAIGISNRINNPAVLDETAATGGNAAARYVTAIVGLKNAANSLKLYVDVNQPQESGVKVMYRTGNTEKEVSEKTWSDMTAVTTGTTADVFTYKEFEYAKDNIALFSFYQFKIVMVSPVSGKVPQFKRLRGIALGT</sequence>
<feature type="domain" description="DUF4815" evidence="1">
    <location>
        <begin position="10"/>
        <end position="64"/>
    </location>
</feature>
<feature type="domain" description="DUF4815" evidence="1">
    <location>
        <begin position="724"/>
        <end position="948"/>
    </location>
</feature>
<dbReference type="Pfam" id="PF16075">
    <property type="entry name" value="DUF4815"/>
    <property type="match status" value="3"/>
</dbReference>
<dbReference type="EMBL" id="KU873925">
    <property type="protein sequence ID" value="AND75046.1"/>
    <property type="molecule type" value="Genomic_DNA"/>
</dbReference>
<organism evidence="2 3">
    <name type="scientific">Pseudomonas phage pf16</name>
    <dbReference type="NCBI Taxonomy" id="1815630"/>
    <lineage>
        <taxon>Viruses</taxon>
        <taxon>Duplodnaviria</taxon>
        <taxon>Heunggongvirae</taxon>
        <taxon>Uroviricota</taxon>
        <taxon>Caudoviricetes</taxon>
        <taxon>Chakrabartyvirus</taxon>
        <taxon>Chakrabartyvirus pf16</taxon>
    </lineage>
</organism>
<gene>
    <name evidence="2" type="ORF">pf16_123</name>
</gene>
<reference evidence="2 3" key="1">
    <citation type="submission" date="2016-03" db="EMBL/GenBank/DDBJ databases">
        <title>Characterisation of pf16 and phiPMW: Two novel phages infecting Pseudomonas putida PpG1.</title>
        <authorList>
            <person name="Magill D.J."/>
            <person name="Krylov V.N."/>
            <person name="Shaburova O.V."/>
            <person name="Allen C.C.R."/>
            <person name="McGrath J.W."/>
            <person name="Quinn J.P."/>
            <person name="Kulakov L.A."/>
        </authorList>
    </citation>
    <scope>NUCLEOTIDE SEQUENCE [LARGE SCALE GENOMIC DNA]</scope>
</reference>